<dbReference type="HOGENOM" id="CLU_064391_0_0_1"/>
<dbReference type="SMART" id="SM00353">
    <property type="entry name" value="HLH"/>
    <property type="match status" value="1"/>
</dbReference>
<proteinExistence type="predicted"/>
<protein>
    <submittedName>
        <fullName evidence="7 8">Transcription factor</fullName>
    </submittedName>
</protein>
<dbReference type="GO" id="GO:0046983">
    <property type="term" value="F:protein dimerization activity"/>
    <property type="evidence" value="ECO:0007669"/>
    <property type="project" value="InterPro"/>
</dbReference>
<keyword evidence="10" id="KW-1185">Reference proteome</keyword>
<dbReference type="PaxDb" id="3880-AES96446"/>
<dbReference type="OrthoDB" id="678327at2759"/>
<dbReference type="Proteomes" id="UP000265566">
    <property type="component" value="Chromosome 5"/>
</dbReference>
<dbReference type="FunFam" id="4.10.280.10:FF:000002">
    <property type="entry name" value="Basic helix-loop-helix transcription factor"/>
    <property type="match status" value="1"/>
</dbReference>
<gene>
    <name evidence="9" type="primary">11408849</name>
    <name evidence="7" type="ordered locus">MTR_5g037250</name>
    <name evidence="8" type="ORF">MtrunA17_Chr5g0415291</name>
</gene>
<feature type="domain" description="BHLH" evidence="6">
    <location>
        <begin position="118"/>
        <end position="168"/>
    </location>
</feature>
<feature type="compositionally biased region" description="Polar residues" evidence="5">
    <location>
        <begin position="45"/>
        <end position="69"/>
    </location>
</feature>
<comment type="subcellular location">
    <subcellularLocation>
        <location evidence="1">Nucleus</location>
    </subcellularLocation>
</comment>
<reference evidence="8" key="4">
    <citation type="journal article" date="2018" name="Nat. Plants">
        <title>Whole-genome landscape of Medicago truncatula symbiotic genes.</title>
        <authorList>
            <person name="Pecrix Y."/>
            <person name="Gamas P."/>
            <person name="Carrere S."/>
        </authorList>
    </citation>
    <scope>NUCLEOTIDE SEQUENCE</scope>
    <source>
        <tissue evidence="8">Leaves</tissue>
    </source>
</reference>
<dbReference type="Gene3D" id="4.10.280.10">
    <property type="entry name" value="Helix-loop-helix DNA-binding domain"/>
    <property type="match status" value="1"/>
</dbReference>
<reference evidence="9" key="3">
    <citation type="submission" date="2015-04" db="UniProtKB">
        <authorList>
            <consortium name="EnsemblPlants"/>
        </authorList>
    </citation>
    <scope>IDENTIFICATION</scope>
    <source>
        <strain evidence="9">cv. Jemalong A17</strain>
    </source>
</reference>
<dbReference type="PANTHER" id="PTHR12565:SF321">
    <property type="entry name" value="TRANSCRIPTION FACTOR BHLH089"/>
    <property type="match status" value="1"/>
</dbReference>
<evidence type="ECO:0000313" key="8">
    <source>
        <dbReference type="EMBL" id="RHN55214.1"/>
    </source>
</evidence>
<accession>G7K714</accession>
<dbReference type="InterPro" id="IPR011598">
    <property type="entry name" value="bHLH_dom"/>
</dbReference>
<evidence type="ECO:0000313" key="10">
    <source>
        <dbReference type="Proteomes" id="UP000002051"/>
    </source>
</evidence>
<dbReference type="InterPro" id="IPR036638">
    <property type="entry name" value="HLH_DNA-bd_sf"/>
</dbReference>
<dbReference type="OMA" id="HARKITR"/>
<evidence type="ECO:0000256" key="4">
    <source>
        <dbReference type="ARBA" id="ARBA00023242"/>
    </source>
</evidence>
<keyword evidence="4" id="KW-0539">Nucleus</keyword>
<feature type="compositionally biased region" description="Basic and acidic residues" evidence="5">
    <location>
        <begin position="86"/>
        <end position="107"/>
    </location>
</feature>
<evidence type="ECO:0000256" key="1">
    <source>
        <dbReference type="ARBA" id="ARBA00004123"/>
    </source>
</evidence>
<evidence type="ECO:0000256" key="2">
    <source>
        <dbReference type="ARBA" id="ARBA00023015"/>
    </source>
</evidence>
<evidence type="ECO:0000313" key="7">
    <source>
        <dbReference type="EMBL" id="AES96446.1"/>
    </source>
</evidence>
<dbReference type="Pfam" id="PF00010">
    <property type="entry name" value="HLH"/>
    <property type="match status" value="1"/>
</dbReference>
<dbReference type="EnsemblPlants" id="AES96446">
    <property type="protein sequence ID" value="AES96446"/>
    <property type="gene ID" value="MTR_5g037250"/>
</dbReference>
<dbReference type="Gramene" id="rna30359">
    <property type="protein sequence ID" value="RHN55214.1"/>
    <property type="gene ID" value="gene30359"/>
</dbReference>
<dbReference type="EMBL" id="CM001221">
    <property type="protein sequence ID" value="AES96446.1"/>
    <property type="molecule type" value="Genomic_DNA"/>
</dbReference>
<keyword evidence="2" id="KW-0805">Transcription regulation</keyword>
<evidence type="ECO:0000259" key="6">
    <source>
        <dbReference type="PROSITE" id="PS50888"/>
    </source>
</evidence>
<reference evidence="7 10" key="1">
    <citation type="journal article" date="2011" name="Nature">
        <title>The Medicago genome provides insight into the evolution of rhizobial symbioses.</title>
        <authorList>
            <person name="Young N.D."/>
            <person name="Debelle F."/>
            <person name="Oldroyd G.E."/>
            <person name="Geurts R."/>
            <person name="Cannon S.B."/>
            <person name="Udvardi M.K."/>
            <person name="Benedito V.A."/>
            <person name="Mayer K.F."/>
            <person name="Gouzy J."/>
            <person name="Schoof H."/>
            <person name="Van de Peer Y."/>
            <person name="Proost S."/>
            <person name="Cook D.R."/>
            <person name="Meyers B.C."/>
            <person name="Spannagl M."/>
            <person name="Cheung F."/>
            <person name="De Mita S."/>
            <person name="Krishnakumar V."/>
            <person name="Gundlach H."/>
            <person name="Zhou S."/>
            <person name="Mudge J."/>
            <person name="Bharti A.K."/>
            <person name="Murray J.D."/>
            <person name="Naoumkina M.A."/>
            <person name="Rosen B."/>
            <person name="Silverstein K.A."/>
            <person name="Tang H."/>
            <person name="Rombauts S."/>
            <person name="Zhao P.X."/>
            <person name="Zhou P."/>
            <person name="Barbe V."/>
            <person name="Bardou P."/>
            <person name="Bechner M."/>
            <person name="Bellec A."/>
            <person name="Berger A."/>
            <person name="Berges H."/>
            <person name="Bidwell S."/>
            <person name="Bisseling T."/>
            <person name="Choisne N."/>
            <person name="Couloux A."/>
            <person name="Denny R."/>
            <person name="Deshpande S."/>
            <person name="Dai X."/>
            <person name="Doyle J.J."/>
            <person name="Dudez A.M."/>
            <person name="Farmer A.D."/>
            <person name="Fouteau S."/>
            <person name="Franken C."/>
            <person name="Gibelin C."/>
            <person name="Gish J."/>
            <person name="Goldstein S."/>
            <person name="Gonzalez A.J."/>
            <person name="Green P.J."/>
            <person name="Hallab A."/>
            <person name="Hartog M."/>
            <person name="Hua A."/>
            <person name="Humphray S.J."/>
            <person name="Jeong D.H."/>
            <person name="Jing Y."/>
            <person name="Jocker A."/>
            <person name="Kenton S.M."/>
            <person name="Kim D.J."/>
            <person name="Klee K."/>
            <person name="Lai H."/>
            <person name="Lang C."/>
            <person name="Lin S."/>
            <person name="Macmil S.L."/>
            <person name="Magdelenat G."/>
            <person name="Matthews L."/>
            <person name="McCorrison J."/>
            <person name="Monaghan E.L."/>
            <person name="Mun J.H."/>
            <person name="Najar F.Z."/>
            <person name="Nicholson C."/>
            <person name="Noirot C."/>
            <person name="O'Bleness M."/>
            <person name="Paule C.R."/>
            <person name="Poulain J."/>
            <person name="Prion F."/>
            <person name="Qin B."/>
            <person name="Qu C."/>
            <person name="Retzel E.F."/>
            <person name="Riddle C."/>
            <person name="Sallet E."/>
            <person name="Samain S."/>
            <person name="Samson N."/>
            <person name="Sanders I."/>
            <person name="Saurat O."/>
            <person name="Scarpelli C."/>
            <person name="Schiex T."/>
            <person name="Segurens B."/>
            <person name="Severin A.J."/>
            <person name="Sherrier D.J."/>
            <person name="Shi R."/>
            <person name="Sims S."/>
            <person name="Singer S.R."/>
            <person name="Sinharoy S."/>
            <person name="Sterck L."/>
            <person name="Viollet A."/>
            <person name="Wang B.B."/>
            <person name="Wang K."/>
            <person name="Wang M."/>
            <person name="Wang X."/>
            <person name="Warfsmann J."/>
            <person name="Weissenbach J."/>
            <person name="White D.D."/>
            <person name="White J.D."/>
            <person name="Wiley G.B."/>
            <person name="Wincker P."/>
            <person name="Xing Y."/>
            <person name="Yang L."/>
            <person name="Yao Z."/>
            <person name="Ying F."/>
            <person name="Zhai J."/>
            <person name="Zhou L."/>
            <person name="Zuber A."/>
            <person name="Denarie J."/>
            <person name="Dixon R.A."/>
            <person name="May G.D."/>
            <person name="Schwartz D.C."/>
            <person name="Rogers J."/>
            <person name="Quetier F."/>
            <person name="Town C.D."/>
            <person name="Roe B.A."/>
        </authorList>
    </citation>
    <scope>NUCLEOTIDE SEQUENCE [LARGE SCALE GENOMIC DNA]</scope>
    <source>
        <strain evidence="7">A17</strain>
        <strain evidence="9 10">cv. Jemalong A17</strain>
    </source>
</reference>
<dbReference type="InterPro" id="IPR024097">
    <property type="entry name" value="bHLH_ZIP_TF"/>
</dbReference>
<sequence>MDPAYHLPEIWQSRPPHLAPGYPDFSIQDLTSEQKPLNHARKITRVTNEDSVQCVSTTNGGARGNSNAVNDDGGDGKRSKTSGNSKGEENSSGKHAEETSDEPHPKKDYIHVRARRGQATDSHSLAERARREKISERMKTLQDLVPGCNKVIGKALVLDEIINYIQSLHHQVEFLSMKLEAVNSRPTPGMEVFPPKTFDQQTFDTTAIPFASHATREYSRGASPEWLHMQLGGGFERTS</sequence>
<dbReference type="EMBL" id="PSQE01000005">
    <property type="protein sequence ID" value="RHN55214.1"/>
    <property type="molecule type" value="Genomic_DNA"/>
</dbReference>
<name>G7K714_MEDTR</name>
<organism evidence="7 10">
    <name type="scientific">Medicago truncatula</name>
    <name type="common">Barrel medic</name>
    <name type="synonym">Medicago tribuloides</name>
    <dbReference type="NCBI Taxonomy" id="3880"/>
    <lineage>
        <taxon>Eukaryota</taxon>
        <taxon>Viridiplantae</taxon>
        <taxon>Streptophyta</taxon>
        <taxon>Embryophyta</taxon>
        <taxon>Tracheophyta</taxon>
        <taxon>Spermatophyta</taxon>
        <taxon>Magnoliopsida</taxon>
        <taxon>eudicotyledons</taxon>
        <taxon>Gunneridae</taxon>
        <taxon>Pentapetalae</taxon>
        <taxon>rosids</taxon>
        <taxon>fabids</taxon>
        <taxon>Fabales</taxon>
        <taxon>Fabaceae</taxon>
        <taxon>Papilionoideae</taxon>
        <taxon>50 kb inversion clade</taxon>
        <taxon>NPAAA clade</taxon>
        <taxon>Hologalegina</taxon>
        <taxon>IRL clade</taxon>
        <taxon>Trifolieae</taxon>
        <taxon>Medicago</taxon>
    </lineage>
</organism>
<reference evidence="7 10" key="2">
    <citation type="journal article" date="2014" name="BMC Genomics">
        <title>An improved genome release (version Mt4.0) for the model legume Medicago truncatula.</title>
        <authorList>
            <person name="Tang H."/>
            <person name="Krishnakumar V."/>
            <person name="Bidwell S."/>
            <person name="Rosen B."/>
            <person name="Chan A."/>
            <person name="Zhou S."/>
            <person name="Gentzbittel L."/>
            <person name="Childs K.L."/>
            <person name="Yandell M."/>
            <person name="Gundlach H."/>
            <person name="Mayer K.F."/>
            <person name="Schwartz D.C."/>
            <person name="Town C.D."/>
        </authorList>
    </citation>
    <scope>GENOME REANNOTATION</scope>
    <source>
        <strain evidence="9 10">cv. Jemalong A17</strain>
    </source>
</reference>
<dbReference type="GO" id="GO:0005634">
    <property type="term" value="C:nucleus"/>
    <property type="evidence" value="ECO:0000318"/>
    <property type="project" value="GO_Central"/>
</dbReference>
<keyword evidence="3" id="KW-0804">Transcription</keyword>
<dbReference type="SUPFAM" id="SSF47459">
    <property type="entry name" value="HLH, helix-loop-helix DNA-binding domain"/>
    <property type="match status" value="1"/>
</dbReference>
<feature type="region of interest" description="Disordered" evidence="5">
    <location>
        <begin position="1"/>
        <end position="107"/>
    </location>
</feature>
<dbReference type="eggNOG" id="ENOG502QSEM">
    <property type="taxonomic scope" value="Eukaryota"/>
</dbReference>
<dbReference type="AlphaFoldDB" id="G7K714"/>
<dbReference type="PANTHER" id="PTHR12565">
    <property type="entry name" value="STEROL REGULATORY ELEMENT-BINDING PROTEIN"/>
    <property type="match status" value="1"/>
</dbReference>
<evidence type="ECO:0000256" key="3">
    <source>
        <dbReference type="ARBA" id="ARBA00023163"/>
    </source>
</evidence>
<dbReference type="GO" id="GO:0003700">
    <property type="term" value="F:DNA-binding transcription factor activity"/>
    <property type="evidence" value="ECO:0000318"/>
    <property type="project" value="GO_Central"/>
</dbReference>
<dbReference type="CDD" id="cd18919">
    <property type="entry name" value="bHLH_AtBPE_like"/>
    <property type="match status" value="1"/>
</dbReference>
<dbReference type="PROSITE" id="PS50888">
    <property type="entry name" value="BHLH"/>
    <property type="match status" value="1"/>
</dbReference>
<evidence type="ECO:0000313" key="9">
    <source>
        <dbReference type="EnsemblPlants" id="AES96446"/>
    </source>
</evidence>
<dbReference type="Proteomes" id="UP000002051">
    <property type="component" value="Chromosome 5"/>
</dbReference>
<dbReference type="KEGG" id="mtr:11408849"/>
<evidence type="ECO:0000256" key="5">
    <source>
        <dbReference type="SAM" id="MobiDB-lite"/>
    </source>
</evidence>